<dbReference type="Pfam" id="PF03788">
    <property type="entry name" value="LrgA"/>
    <property type="match status" value="1"/>
</dbReference>
<proteinExistence type="predicted"/>
<comment type="subcellular location">
    <subcellularLocation>
        <location evidence="1">Cell membrane</location>
        <topology evidence="1">Multi-pass membrane protein</topology>
    </subcellularLocation>
</comment>
<dbReference type="Proteomes" id="UP001596505">
    <property type="component" value="Unassembled WGS sequence"/>
</dbReference>
<keyword evidence="5 6" id="KW-0472">Membrane</keyword>
<feature type="transmembrane region" description="Helical" evidence="6">
    <location>
        <begin position="92"/>
        <end position="115"/>
    </location>
</feature>
<dbReference type="InterPro" id="IPR005538">
    <property type="entry name" value="LrgA/CidA"/>
</dbReference>
<keyword evidence="8" id="KW-1185">Reference proteome</keyword>
<reference evidence="8" key="1">
    <citation type="journal article" date="2019" name="Int. J. Syst. Evol. Microbiol.">
        <title>The Global Catalogue of Microorganisms (GCM) 10K type strain sequencing project: providing services to taxonomists for standard genome sequencing and annotation.</title>
        <authorList>
            <consortium name="The Broad Institute Genomics Platform"/>
            <consortium name="The Broad Institute Genome Sequencing Center for Infectious Disease"/>
            <person name="Wu L."/>
            <person name="Ma J."/>
        </authorList>
    </citation>
    <scope>NUCLEOTIDE SEQUENCE [LARGE SCALE GENOMIC DNA]</scope>
    <source>
        <strain evidence="8">CGMCC 1.16305</strain>
    </source>
</reference>
<sequence>MKKMLLIIVQVIFLTVFSIVGEIITKTFHLPVSGSIIGLFLLFICLHFKIIKISWIDLGASFLLAELLLFFIPSAVGVIQYKSDIIHNGLKFIITIALSTFIVMLATGLIAEFLLKRKERSKQ</sequence>
<evidence type="ECO:0000256" key="4">
    <source>
        <dbReference type="ARBA" id="ARBA00022989"/>
    </source>
</evidence>
<organism evidence="7 8">
    <name type="scientific">Scopulibacillus cellulosilyticus</name>
    <dbReference type="NCBI Taxonomy" id="2665665"/>
    <lineage>
        <taxon>Bacteria</taxon>
        <taxon>Bacillati</taxon>
        <taxon>Bacillota</taxon>
        <taxon>Bacilli</taxon>
        <taxon>Bacillales</taxon>
        <taxon>Sporolactobacillaceae</taxon>
        <taxon>Scopulibacillus</taxon>
    </lineage>
</organism>
<evidence type="ECO:0000313" key="8">
    <source>
        <dbReference type="Proteomes" id="UP001596505"/>
    </source>
</evidence>
<dbReference type="PANTHER" id="PTHR33931:SF2">
    <property type="entry name" value="HOLIN-LIKE PROTEIN CIDA"/>
    <property type="match status" value="1"/>
</dbReference>
<evidence type="ECO:0000256" key="1">
    <source>
        <dbReference type="ARBA" id="ARBA00004651"/>
    </source>
</evidence>
<protein>
    <submittedName>
        <fullName evidence="7">CidA/LrgA family protein</fullName>
    </submittedName>
</protein>
<comment type="caution">
    <text evidence="7">The sequence shown here is derived from an EMBL/GenBank/DDBJ whole genome shotgun (WGS) entry which is preliminary data.</text>
</comment>
<evidence type="ECO:0000256" key="3">
    <source>
        <dbReference type="ARBA" id="ARBA00022692"/>
    </source>
</evidence>
<feature type="transmembrane region" description="Helical" evidence="6">
    <location>
        <begin position="28"/>
        <end position="48"/>
    </location>
</feature>
<name>A0ABW2PSN5_9BACL</name>
<dbReference type="NCBIfam" id="NF002460">
    <property type="entry name" value="PRK01658.1"/>
    <property type="match status" value="1"/>
</dbReference>
<dbReference type="PANTHER" id="PTHR33931">
    <property type="entry name" value="HOLIN-LIKE PROTEIN CIDA-RELATED"/>
    <property type="match status" value="1"/>
</dbReference>
<feature type="transmembrane region" description="Helical" evidence="6">
    <location>
        <begin position="60"/>
        <end position="80"/>
    </location>
</feature>
<evidence type="ECO:0000256" key="5">
    <source>
        <dbReference type="ARBA" id="ARBA00023136"/>
    </source>
</evidence>
<evidence type="ECO:0000256" key="6">
    <source>
        <dbReference type="SAM" id="Phobius"/>
    </source>
</evidence>
<keyword evidence="4 6" id="KW-1133">Transmembrane helix</keyword>
<dbReference type="EMBL" id="JBHTCO010000004">
    <property type="protein sequence ID" value="MFC7392367.1"/>
    <property type="molecule type" value="Genomic_DNA"/>
</dbReference>
<gene>
    <name evidence="7" type="ORF">ACFQRG_05170</name>
</gene>
<evidence type="ECO:0000256" key="2">
    <source>
        <dbReference type="ARBA" id="ARBA00022475"/>
    </source>
</evidence>
<dbReference type="RefSeq" id="WP_380964422.1">
    <property type="nucleotide sequence ID" value="NZ_JBHTCO010000004.1"/>
</dbReference>
<keyword evidence="2" id="KW-1003">Cell membrane</keyword>
<evidence type="ECO:0000313" key="7">
    <source>
        <dbReference type="EMBL" id="MFC7392367.1"/>
    </source>
</evidence>
<accession>A0ABW2PSN5</accession>
<keyword evidence="3 6" id="KW-0812">Transmembrane</keyword>